<dbReference type="Proteomes" id="UP000060513">
    <property type="component" value="Chromosome"/>
</dbReference>
<feature type="compositionally biased region" description="Low complexity" evidence="1">
    <location>
        <begin position="33"/>
        <end position="85"/>
    </location>
</feature>
<proteinExistence type="predicted"/>
<feature type="region of interest" description="Disordered" evidence="1">
    <location>
        <begin position="1"/>
        <end position="110"/>
    </location>
</feature>
<evidence type="ECO:0000256" key="2">
    <source>
        <dbReference type="SAM" id="Phobius"/>
    </source>
</evidence>
<keyword evidence="2" id="KW-0812">Transmembrane</keyword>
<evidence type="ECO:0000313" key="3">
    <source>
        <dbReference type="EMBL" id="ALC24251.1"/>
    </source>
</evidence>
<reference evidence="3 4" key="1">
    <citation type="submission" date="2015-08" db="EMBL/GenBank/DDBJ databases">
        <title>Genome sequence of the pristinamycin over-producing bacterium Streptomyces pristinaespiralis HCCB10218.</title>
        <authorList>
            <person name="Tian J."/>
            <person name="Yang J."/>
            <person name="Li L."/>
            <person name="Ruan L."/>
            <person name="Wei W."/>
            <person name="Zheng G."/>
            <person name="Wei Z."/>
            <person name="Yang S."/>
            <person name="Ge M."/>
            <person name="Jiang W."/>
            <person name="Lu Y."/>
        </authorList>
    </citation>
    <scope>NUCLEOTIDE SEQUENCE [LARGE SCALE GENOMIC DNA]</scope>
    <source>
        <strain evidence="3 4">HCCB 10218</strain>
    </source>
</reference>
<name>A0A0M4DGT4_STRPR</name>
<dbReference type="RefSeq" id="WP_063805364.1">
    <property type="nucleotide sequence ID" value="NZ_CP011340.1"/>
</dbReference>
<feature type="compositionally biased region" description="Pro residues" evidence="1">
    <location>
        <begin position="152"/>
        <end position="161"/>
    </location>
</feature>
<feature type="compositionally biased region" description="Polar residues" evidence="1">
    <location>
        <begin position="165"/>
        <end position="174"/>
    </location>
</feature>
<dbReference type="AlphaFoldDB" id="A0A0M4DGT4"/>
<dbReference type="PATRIC" id="fig|38300.4.peg.6220"/>
<protein>
    <submittedName>
        <fullName evidence="3">Putative membrane protein</fullName>
    </submittedName>
</protein>
<gene>
    <name evidence="3" type="ORF">SPRI_5945</name>
</gene>
<feature type="region of interest" description="Disordered" evidence="1">
    <location>
        <begin position="142"/>
        <end position="174"/>
    </location>
</feature>
<organism evidence="3">
    <name type="scientific">Streptomyces pristinaespiralis</name>
    <dbReference type="NCBI Taxonomy" id="38300"/>
    <lineage>
        <taxon>Bacteria</taxon>
        <taxon>Bacillati</taxon>
        <taxon>Actinomycetota</taxon>
        <taxon>Actinomycetes</taxon>
        <taxon>Kitasatosporales</taxon>
        <taxon>Streptomycetaceae</taxon>
        <taxon>Streptomyces</taxon>
    </lineage>
</organism>
<dbReference type="GeneID" id="97233009"/>
<evidence type="ECO:0000256" key="1">
    <source>
        <dbReference type="SAM" id="MobiDB-lite"/>
    </source>
</evidence>
<feature type="compositionally biased region" description="Low complexity" evidence="1">
    <location>
        <begin position="142"/>
        <end position="151"/>
    </location>
</feature>
<dbReference type="STRING" id="38300.SPRI_5945"/>
<dbReference type="KEGG" id="spri:SPRI_5945"/>
<feature type="transmembrane region" description="Helical" evidence="2">
    <location>
        <begin position="116"/>
        <end position="137"/>
    </location>
</feature>
<evidence type="ECO:0000313" key="4">
    <source>
        <dbReference type="Proteomes" id="UP000060513"/>
    </source>
</evidence>
<accession>A0A0M4DGT4</accession>
<dbReference type="InterPro" id="IPR018929">
    <property type="entry name" value="DUF2510"/>
</dbReference>
<dbReference type="Pfam" id="PF10708">
    <property type="entry name" value="DUF2510"/>
    <property type="match status" value="1"/>
</dbReference>
<sequence length="363" mass="36308">MSMTTPPGWYPDPEAPHSERWWDGTAWTAHVRAAQAPGPGPGHQPVQQAPGSGPGHQPVQQAPGPGPGHQPVQQAAGFGPGHQPQGPGGTFGPPQPHTVPMRPAGPGPGGSGNKRLVALAVAGVVLVAAVATGAVLLGGDDSGSAPKAAPSSSPPPVPPTADPKNSATASPTATQDATVLEDQLNGITLAVPDGWVRATSSLEEGATIYTDETYDCPAGGSSLCRRGRVSSLAANTSATTAEAVAKEDISRFAEKIYGEDTLGNRPHGGIESHKVLKSQNFAVAGRAGYLVRWQVVTGAGPGGYVQTIAFPSPAGTGALMVVRFAFDAAPSAPGLDVMDEVAASIRPVGETTGGGVGSSIGPG</sequence>
<keyword evidence="2" id="KW-1133">Transmembrane helix</keyword>
<dbReference type="EMBL" id="CP011340">
    <property type="protein sequence ID" value="ALC24251.1"/>
    <property type="molecule type" value="Genomic_DNA"/>
</dbReference>
<keyword evidence="2" id="KW-0472">Membrane</keyword>